<dbReference type="Proteomes" id="UP000035462">
    <property type="component" value="Unassembled WGS sequence"/>
</dbReference>
<dbReference type="Pfam" id="PF13657">
    <property type="entry name" value="Couple_hipA"/>
    <property type="match status" value="1"/>
</dbReference>
<keyword evidence="3" id="KW-0418">Kinase</keyword>
<keyword evidence="2" id="KW-0808">Transferase</keyword>
<dbReference type="PANTHER" id="PTHR37419">
    <property type="entry name" value="SERINE/THREONINE-PROTEIN KINASE TOXIN HIPA"/>
    <property type="match status" value="1"/>
</dbReference>
<dbReference type="GO" id="GO:0004674">
    <property type="term" value="F:protein serine/threonine kinase activity"/>
    <property type="evidence" value="ECO:0007669"/>
    <property type="project" value="TreeGrafter"/>
</dbReference>
<evidence type="ECO:0000259" key="4">
    <source>
        <dbReference type="Pfam" id="PF07804"/>
    </source>
</evidence>
<feature type="domain" description="HipA-like C-terminal" evidence="4">
    <location>
        <begin position="234"/>
        <end position="459"/>
    </location>
</feature>
<sequence length="529" mass="61822">MRIKPIFIAILEELHIKNKFVSLKFLINKLDKYKPSVRTLQANLKELVESNRVITQGNASTTEYTINDIISNYKRFEFIYVLKDNEIAGILFKLNDRYRFYYDNEFLINKSKPIPSLDLQISPFDFNNIPAVFEENIPEGINREILETTSKTADEFKILTMLEDNIGDLSFTKTREIVKNTSFNPPYSSSLNEILGTNPKINVLKDFVVDIEDEILFPDGYDISKLEIKKAHGISGFQYKKLVNIDMDNKKIVLDDSIHAYILKPYSKPKANKDNENYFPHISLNEHLFMSFAKNTLGFRVPFSAIVKNASDEEYHYIVKRFDRFGLHRYAKSTFAVFMGLRSDNKYDTTSERLFERIAKELINPRERMELLKHYVYSIIIQHEDMHTKNLSLIYDRDLVFFAPLYDVSSTGFYDTSKGYDSHLTINGKQSNIRPNDFKPLCERLGVDFKAFKKEAHSIAKLYETELPSYIEEIKALGSIPFYKKVQKTKIGEGAYWKASKEPIEFHEVLSKFHKIRVEHLKEHSWIID</sequence>
<name>A0A837JCD9_9BACT</name>
<gene>
    <name evidence="6" type="ORF">AF77_05160</name>
</gene>
<dbReference type="InterPro" id="IPR012893">
    <property type="entry name" value="HipA-like_C"/>
</dbReference>
<comment type="caution">
    <text evidence="6">The sequence shown here is derived from an EMBL/GenBank/DDBJ whole genome shotgun (WGS) entry which is preliminary data.</text>
</comment>
<evidence type="ECO:0000256" key="3">
    <source>
        <dbReference type="ARBA" id="ARBA00022777"/>
    </source>
</evidence>
<dbReference type="AlphaFoldDB" id="A0A837JCD9"/>
<dbReference type="GO" id="GO:0005829">
    <property type="term" value="C:cytosol"/>
    <property type="evidence" value="ECO:0007669"/>
    <property type="project" value="TreeGrafter"/>
</dbReference>
<reference evidence="6 7" key="1">
    <citation type="submission" date="2014-01" db="EMBL/GenBank/DDBJ databases">
        <title>Development of a Comparative Genomic Fingerprinting Assay for High Resolution Genotyping of Arcobacter butzleri.</title>
        <authorList>
            <person name="Webb A.L."/>
            <person name="Inglis G.D."/>
            <person name="Kruczkiewicz P."/>
            <person name="Selinger L.B."/>
            <person name="Taboada E.N."/>
        </authorList>
    </citation>
    <scope>NUCLEOTIDE SEQUENCE [LARGE SCALE GENOMIC DNA]</scope>
    <source>
        <strain evidence="6 7">L352</strain>
    </source>
</reference>
<evidence type="ECO:0000256" key="1">
    <source>
        <dbReference type="ARBA" id="ARBA00010164"/>
    </source>
</evidence>
<proteinExistence type="inferred from homology"/>
<evidence type="ECO:0008006" key="8">
    <source>
        <dbReference type="Google" id="ProtNLM"/>
    </source>
</evidence>
<dbReference type="InterPro" id="IPR017508">
    <property type="entry name" value="HipA_N1"/>
</dbReference>
<dbReference type="RefSeq" id="WP_020847945.1">
    <property type="nucleotide sequence ID" value="NZ_JAIT01000033.1"/>
</dbReference>
<evidence type="ECO:0000313" key="7">
    <source>
        <dbReference type="Proteomes" id="UP000035462"/>
    </source>
</evidence>
<dbReference type="PANTHER" id="PTHR37419:SF1">
    <property type="entry name" value="SERINE_THREONINE-PROTEIN KINASE TOXIN HIPA"/>
    <property type="match status" value="1"/>
</dbReference>
<evidence type="ECO:0000256" key="2">
    <source>
        <dbReference type="ARBA" id="ARBA00022679"/>
    </source>
</evidence>
<accession>A0A837JCD9</accession>
<evidence type="ECO:0000313" key="6">
    <source>
        <dbReference type="EMBL" id="KLE05317.1"/>
    </source>
</evidence>
<dbReference type="Pfam" id="PF07804">
    <property type="entry name" value="HipA_C"/>
    <property type="match status" value="1"/>
</dbReference>
<evidence type="ECO:0000259" key="5">
    <source>
        <dbReference type="Pfam" id="PF13657"/>
    </source>
</evidence>
<comment type="similarity">
    <text evidence="1">Belongs to the HipA Ser/Thr kinase family.</text>
</comment>
<dbReference type="InterPro" id="IPR052028">
    <property type="entry name" value="HipA_Ser/Thr_kinase"/>
</dbReference>
<feature type="domain" description="HipA N-terminal subdomain 1" evidence="5">
    <location>
        <begin position="81"/>
        <end position="171"/>
    </location>
</feature>
<protein>
    <recommendedName>
        <fullName evidence="8">HipA domain protein</fullName>
    </recommendedName>
</protein>
<dbReference type="EMBL" id="JAIT01000033">
    <property type="protein sequence ID" value="KLE05317.1"/>
    <property type="molecule type" value="Genomic_DNA"/>
</dbReference>
<organism evidence="6 7">
    <name type="scientific">Aliarcobacter butzleri L352</name>
    <dbReference type="NCBI Taxonomy" id="1447260"/>
    <lineage>
        <taxon>Bacteria</taxon>
        <taxon>Pseudomonadati</taxon>
        <taxon>Campylobacterota</taxon>
        <taxon>Epsilonproteobacteria</taxon>
        <taxon>Campylobacterales</taxon>
        <taxon>Arcobacteraceae</taxon>
        <taxon>Aliarcobacter</taxon>
    </lineage>
</organism>